<dbReference type="Proteomes" id="UP000092654">
    <property type="component" value="Chromosome"/>
</dbReference>
<dbReference type="SUPFAM" id="SSF52540">
    <property type="entry name" value="P-loop containing nucleoside triphosphate hydrolases"/>
    <property type="match status" value="1"/>
</dbReference>
<protein>
    <recommendedName>
        <fullName evidence="1">Endonuclease GajA/Old nuclease/RecF-like AAA domain-containing protein</fullName>
    </recommendedName>
</protein>
<dbReference type="Gene3D" id="3.40.50.300">
    <property type="entry name" value="P-loop containing nucleotide triphosphate hydrolases"/>
    <property type="match status" value="1"/>
</dbReference>
<dbReference type="STRING" id="1230341.AAV35_004405"/>
<keyword evidence="4" id="KW-1185">Reference proteome</keyword>
<dbReference type="Proteomes" id="UP000011746">
    <property type="component" value="Unassembled WGS sequence"/>
</dbReference>
<evidence type="ECO:0000313" key="3">
    <source>
        <dbReference type="EMBL" id="EKE31227.1"/>
    </source>
</evidence>
<dbReference type="EMBL" id="AMPQ01000013">
    <property type="protein sequence ID" value="EKE31227.1"/>
    <property type="molecule type" value="Genomic_DNA"/>
</dbReference>
<sequence length="74" mass="8999">MILEKIKIENFRMLKDFELDFKEDLSLIVGKNNSGKTSLLTIMDKFLNSKHFQFRWDDFHSDYQKSFYNILMNQ</sequence>
<gene>
    <name evidence="2" type="ORF">AAV35_004405</name>
    <name evidence="3" type="ORF">MJ3_09663</name>
</gene>
<dbReference type="eggNOG" id="COG3593">
    <property type="taxonomic scope" value="Bacteria"/>
</dbReference>
<proteinExistence type="predicted"/>
<reference evidence="3 4" key="1">
    <citation type="journal article" date="2012" name="J. Bacteriol.">
        <title>Draft Genome Sequence of Salimicrobium sp. Strain MJ3, Isolated from Myulchi-Jeot, Korean Fermented Seafood.</title>
        <authorList>
            <person name="Lee S.H."/>
            <person name="Jung J.Y."/>
            <person name="Jeon C.O."/>
        </authorList>
    </citation>
    <scope>NUCLEOTIDE SEQUENCE [LARGE SCALE GENOMIC DNA]</scope>
    <source>
        <strain evidence="3 4">MJ3</strain>
    </source>
</reference>
<dbReference type="PANTHER" id="PTHR43581:SF2">
    <property type="entry name" value="EXCINUCLEASE ATPASE SUBUNIT"/>
    <property type="match status" value="1"/>
</dbReference>
<dbReference type="RefSeq" id="WP_008590906.1">
    <property type="nucleotide sequence ID" value="NZ_AMPQ01000013.1"/>
</dbReference>
<evidence type="ECO:0000313" key="5">
    <source>
        <dbReference type="Proteomes" id="UP000092654"/>
    </source>
</evidence>
<reference evidence="5" key="2">
    <citation type="submission" date="2015-06" db="EMBL/GenBank/DDBJ databases">
        <title>Salimicrobium jeotgali MJ3, isolated from Myulchi jeot, a traditional Korean fermented seafood.</title>
        <authorList>
            <person name="Kim K.H."/>
            <person name="Jeon C.O."/>
            <person name="Jin H.M."/>
        </authorList>
    </citation>
    <scope>NUCLEOTIDE SEQUENCE [LARGE SCALE GENOMIC DNA]</scope>
    <source>
        <strain evidence="5">MJ3</strain>
    </source>
</reference>
<reference evidence="2" key="3">
    <citation type="submission" date="2016-11" db="EMBL/GenBank/DDBJ databases">
        <title>Salimicrobium jeotgali MJ3, isolated from Myulchi jeot, a traditional Korean fermented seafood.</title>
        <authorList>
            <person name="Kim K.H."/>
            <person name="Jeon C.O."/>
            <person name="Jin H.M."/>
        </authorList>
    </citation>
    <scope>NUCLEOTIDE SEQUENCE</scope>
    <source>
        <strain evidence="2">MJ3</strain>
    </source>
</reference>
<accession>K2GA66</accession>
<dbReference type="EMBL" id="CP011361">
    <property type="protein sequence ID" value="AKG04100.1"/>
    <property type="molecule type" value="Genomic_DNA"/>
</dbReference>
<dbReference type="OrthoDB" id="308933at2"/>
<evidence type="ECO:0000313" key="4">
    <source>
        <dbReference type="Proteomes" id="UP000011746"/>
    </source>
</evidence>
<name>K2GA66_9BACI</name>
<dbReference type="Pfam" id="PF13175">
    <property type="entry name" value="AAA_15"/>
    <property type="match status" value="1"/>
</dbReference>
<dbReference type="InterPro" id="IPR027417">
    <property type="entry name" value="P-loop_NTPase"/>
</dbReference>
<dbReference type="AlphaFoldDB" id="K2GA66"/>
<dbReference type="KEGG" id="sje:AAV35_004405"/>
<evidence type="ECO:0000259" key="1">
    <source>
        <dbReference type="Pfam" id="PF13175"/>
    </source>
</evidence>
<organism evidence="3 4">
    <name type="scientific">Salimicrobium jeotgali</name>
    <dbReference type="NCBI Taxonomy" id="1230341"/>
    <lineage>
        <taxon>Bacteria</taxon>
        <taxon>Bacillati</taxon>
        <taxon>Bacillota</taxon>
        <taxon>Bacilli</taxon>
        <taxon>Bacillales</taxon>
        <taxon>Bacillaceae</taxon>
        <taxon>Salimicrobium</taxon>
    </lineage>
</organism>
<dbReference type="InterPro" id="IPR041685">
    <property type="entry name" value="AAA_GajA/Old/RecF-like"/>
</dbReference>
<evidence type="ECO:0000313" key="2">
    <source>
        <dbReference type="EMBL" id="AKG04100.1"/>
    </source>
</evidence>
<feature type="domain" description="Endonuclease GajA/Old nuclease/RecF-like AAA" evidence="1">
    <location>
        <begin position="1"/>
        <end position="65"/>
    </location>
</feature>
<dbReference type="InterPro" id="IPR051396">
    <property type="entry name" value="Bact_Antivir_Def_Nuclease"/>
</dbReference>
<dbReference type="PANTHER" id="PTHR43581">
    <property type="entry name" value="ATP/GTP PHOSPHATASE"/>
    <property type="match status" value="1"/>
</dbReference>